<dbReference type="PRINTS" id="PR00368">
    <property type="entry name" value="FADPNR"/>
</dbReference>
<dbReference type="AlphaFoldDB" id="A0A919P9N9"/>
<dbReference type="Proteomes" id="UP000642125">
    <property type="component" value="Unassembled WGS sequence"/>
</dbReference>
<dbReference type="PANTHER" id="PTHR48105">
    <property type="entry name" value="THIOREDOXIN REDUCTASE 1-RELATED-RELATED"/>
    <property type="match status" value="1"/>
</dbReference>
<evidence type="ECO:0000313" key="5">
    <source>
        <dbReference type="EMBL" id="GIG35555.1"/>
    </source>
</evidence>
<dbReference type="Gene3D" id="3.50.50.60">
    <property type="entry name" value="FAD/NAD(P)-binding domain"/>
    <property type="match status" value="2"/>
</dbReference>
<protein>
    <submittedName>
        <fullName evidence="5">FAD-dependent pyridine nucleotide-disulphide oxidoreductase</fullName>
    </submittedName>
</protein>
<keyword evidence="1" id="KW-0285">Flavoprotein</keyword>
<dbReference type="GO" id="GO:0004791">
    <property type="term" value="F:thioredoxin-disulfide reductase (NADPH) activity"/>
    <property type="evidence" value="ECO:0007669"/>
    <property type="project" value="UniProtKB-EC"/>
</dbReference>
<comment type="caution">
    <text evidence="5">The sequence shown here is derived from an EMBL/GenBank/DDBJ whole genome shotgun (WGS) entry which is preliminary data.</text>
</comment>
<dbReference type="InterPro" id="IPR050097">
    <property type="entry name" value="Ferredoxin-NADP_redctase_2"/>
</dbReference>
<dbReference type="Pfam" id="PF07992">
    <property type="entry name" value="Pyr_redox_2"/>
    <property type="match status" value="1"/>
</dbReference>
<evidence type="ECO:0000256" key="3">
    <source>
        <dbReference type="ARBA" id="ARBA00048132"/>
    </source>
</evidence>
<keyword evidence="2" id="KW-0560">Oxidoreductase</keyword>
<dbReference type="EMBL" id="BONO01000005">
    <property type="protein sequence ID" value="GIG35555.1"/>
    <property type="molecule type" value="Genomic_DNA"/>
</dbReference>
<feature type="domain" description="FAD/NAD(P)-binding" evidence="4">
    <location>
        <begin position="10"/>
        <end position="295"/>
    </location>
</feature>
<accession>A0A919P9N9</accession>
<dbReference type="PRINTS" id="PR00469">
    <property type="entry name" value="PNDRDTASEII"/>
</dbReference>
<reference evidence="5" key="1">
    <citation type="submission" date="2021-01" db="EMBL/GenBank/DDBJ databases">
        <title>Whole genome shotgun sequence of Cellulomonas pakistanensis NBRC 110800.</title>
        <authorList>
            <person name="Komaki H."/>
            <person name="Tamura T."/>
        </authorList>
    </citation>
    <scope>NUCLEOTIDE SEQUENCE</scope>
    <source>
        <strain evidence="5">NBRC 110800</strain>
    </source>
</reference>
<organism evidence="5 6">
    <name type="scientific">Cellulomonas pakistanensis</name>
    <dbReference type="NCBI Taxonomy" id="992287"/>
    <lineage>
        <taxon>Bacteria</taxon>
        <taxon>Bacillati</taxon>
        <taxon>Actinomycetota</taxon>
        <taxon>Actinomycetes</taxon>
        <taxon>Micrococcales</taxon>
        <taxon>Cellulomonadaceae</taxon>
        <taxon>Cellulomonas</taxon>
    </lineage>
</organism>
<dbReference type="InterPro" id="IPR023753">
    <property type="entry name" value="FAD/NAD-binding_dom"/>
</dbReference>
<name>A0A919P9N9_9CELL</name>
<keyword evidence="6" id="KW-1185">Reference proteome</keyword>
<sequence length="324" mass="33240">MTTRERHERYDVVVVGGGSAGLAGALALSRARRRVLVVDAGEPRNAPAGHVHNVLGREGTPPGELLATGRREVAGYGGTVVDGRVAALARADGGFRVDLGDGRAAHARRLLVATGLTDELPDVPGVAEQWGRGVVFCPYCHGWEVRDRPVAVLAAGPQAAVQALIWRQLTDDVVLLTDGGPAPDPDQRALLDARGVRVVGERVAGLDVAGGALAGVRLADGTVLPRHAMVVAPRFRANAGLLAPLGVEPVDQVVHGAVRGTRVPADPTGRTDVPGLWVAGNLADVTLQVMAAAAHGVAAAAAINVDLVLEDAGLAAAAVRREAS</sequence>
<evidence type="ECO:0000256" key="1">
    <source>
        <dbReference type="ARBA" id="ARBA00022630"/>
    </source>
</evidence>
<proteinExistence type="predicted"/>
<evidence type="ECO:0000313" key="6">
    <source>
        <dbReference type="Proteomes" id="UP000642125"/>
    </source>
</evidence>
<gene>
    <name evidence="5" type="ORF">Cpa01nite_09360</name>
</gene>
<dbReference type="SUPFAM" id="SSF51905">
    <property type="entry name" value="FAD/NAD(P)-binding domain"/>
    <property type="match status" value="1"/>
</dbReference>
<evidence type="ECO:0000256" key="2">
    <source>
        <dbReference type="ARBA" id="ARBA00023002"/>
    </source>
</evidence>
<evidence type="ECO:0000259" key="4">
    <source>
        <dbReference type="Pfam" id="PF07992"/>
    </source>
</evidence>
<dbReference type="InterPro" id="IPR036188">
    <property type="entry name" value="FAD/NAD-bd_sf"/>
</dbReference>
<comment type="catalytic activity">
    <reaction evidence="3">
        <text>[thioredoxin]-dithiol + NADP(+) = [thioredoxin]-disulfide + NADPH + H(+)</text>
        <dbReference type="Rhea" id="RHEA:20345"/>
        <dbReference type="Rhea" id="RHEA-COMP:10698"/>
        <dbReference type="Rhea" id="RHEA-COMP:10700"/>
        <dbReference type="ChEBI" id="CHEBI:15378"/>
        <dbReference type="ChEBI" id="CHEBI:29950"/>
        <dbReference type="ChEBI" id="CHEBI:50058"/>
        <dbReference type="ChEBI" id="CHEBI:57783"/>
        <dbReference type="ChEBI" id="CHEBI:58349"/>
        <dbReference type="EC" id="1.8.1.9"/>
    </reaction>
</comment>
<dbReference type="RefSeq" id="WP_203667603.1">
    <property type="nucleotide sequence ID" value="NZ_BONO01000005.1"/>
</dbReference>